<keyword evidence="11" id="KW-1185">Reference proteome</keyword>
<dbReference type="GO" id="GO:0000390">
    <property type="term" value="P:spliceosomal complex disassembly"/>
    <property type="evidence" value="ECO:0007669"/>
    <property type="project" value="TreeGrafter"/>
</dbReference>
<feature type="non-terminal residue" evidence="10">
    <location>
        <position position="125"/>
    </location>
</feature>
<protein>
    <recommendedName>
        <fullName evidence="9">RRM domain-containing protein</fullName>
    </recommendedName>
</protein>
<name>A0A7R9C454_9CRUS</name>
<evidence type="ECO:0000256" key="4">
    <source>
        <dbReference type="ARBA" id="ARBA00022884"/>
    </source>
</evidence>
<dbReference type="InterPro" id="IPR012677">
    <property type="entry name" value="Nucleotide-bd_a/b_plait_sf"/>
</dbReference>
<keyword evidence="4 7" id="KW-0694">RNA-binding</keyword>
<dbReference type="GO" id="GO:0005737">
    <property type="term" value="C:cytoplasm"/>
    <property type="evidence" value="ECO:0007669"/>
    <property type="project" value="UniProtKB-SubCell"/>
</dbReference>
<dbReference type="SUPFAM" id="SSF54928">
    <property type="entry name" value="RNA-binding domain, RBD"/>
    <property type="match status" value="1"/>
</dbReference>
<organism evidence="10">
    <name type="scientific">Notodromas monacha</name>
    <dbReference type="NCBI Taxonomy" id="399045"/>
    <lineage>
        <taxon>Eukaryota</taxon>
        <taxon>Metazoa</taxon>
        <taxon>Ecdysozoa</taxon>
        <taxon>Arthropoda</taxon>
        <taxon>Crustacea</taxon>
        <taxon>Oligostraca</taxon>
        <taxon>Ostracoda</taxon>
        <taxon>Podocopa</taxon>
        <taxon>Podocopida</taxon>
        <taxon>Cypridocopina</taxon>
        <taxon>Cypridoidea</taxon>
        <taxon>Cyprididae</taxon>
        <taxon>Notodromas</taxon>
    </lineage>
</organism>
<dbReference type="EMBL" id="OA917348">
    <property type="protein sequence ID" value="CAD7285995.1"/>
    <property type="molecule type" value="Genomic_DNA"/>
</dbReference>
<dbReference type="OrthoDB" id="259708at2759"/>
<dbReference type="Proteomes" id="UP000678499">
    <property type="component" value="Unassembled WGS sequence"/>
</dbReference>
<dbReference type="PROSITE" id="PS50102">
    <property type="entry name" value="RRM"/>
    <property type="match status" value="1"/>
</dbReference>
<dbReference type="Gene3D" id="3.30.70.330">
    <property type="match status" value="1"/>
</dbReference>
<evidence type="ECO:0000256" key="5">
    <source>
        <dbReference type="ARBA" id="ARBA00023186"/>
    </source>
</evidence>
<keyword evidence="6" id="KW-0539">Nucleus</keyword>
<dbReference type="PANTHER" id="PTHR44313">
    <property type="entry name" value="DNAJ HOMOLOG SUBFAMILY C MEMBER 17"/>
    <property type="match status" value="1"/>
</dbReference>
<dbReference type="InterPro" id="IPR000504">
    <property type="entry name" value="RRM_dom"/>
</dbReference>
<dbReference type="InterPro" id="IPR034254">
    <property type="entry name" value="DNAJC17_RRM"/>
</dbReference>
<evidence type="ECO:0000259" key="9">
    <source>
        <dbReference type="PROSITE" id="PS50102"/>
    </source>
</evidence>
<dbReference type="CDD" id="cd12429">
    <property type="entry name" value="RRM_DNAJC17"/>
    <property type="match status" value="1"/>
</dbReference>
<sequence>QAHVERLRRDGSRLLEEEQERLKKKLAEDLLNSQDDEQESYRRLRVSWDPKSYDYSQDDLNRIFFKYGDCDVVMSKKSGKALVEFHYSQAATRAMRSERGRSDAPLKVTYMDGSTEPKTRTHLSA</sequence>
<feature type="compositionally biased region" description="Basic and acidic residues" evidence="8">
    <location>
        <begin position="95"/>
        <end position="104"/>
    </location>
</feature>
<keyword evidence="5" id="KW-0143">Chaperone</keyword>
<evidence type="ECO:0000313" key="11">
    <source>
        <dbReference type="Proteomes" id="UP000678499"/>
    </source>
</evidence>
<evidence type="ECO:0000256" key="6">
    <source>
        <dbReference type="ARBA" id="ARBA00023242"/>
    </source>
</evidence>
<evidence type="ECO:0000256" key="8">
    <source>
        <dbReference type="SAM" id="MobiDB-lite"/>
    </source>
</evidence>
<dbReference type="EMBL" id="CAJPEX010035311">
    <property type="protein sequence ID" value="CAG0926147.1"/>
    <property type="molecule type" value="Genomic_DNA"/>
</dbReference>
<feature type="region of interest" description="Disordered" evidence="8">
    <location>
        <begin position="95"/>
        <end position="125"/>
    </location>
</feature>
<feature type="non-terminal residue" evidence="10">
    <location>
        <position position="1"/>
    </location>
</feature>
<reference evidence="10" key="1">
    <citation type="submission" date="2020-11" db="EMBL/GenBank/DDBJ databases">
        <authorList>
            <person name="Tran Van P."/>
        </authorList>
    </citation>
    <scope>NUCLEOTIDE SEQUENCE</scope>
</reference>
<keyword evidence="3" id="KW-0963">Cytoplasm</keyword>
<evidence type="ECO:0000256" key="7">
    <source>
        <dbReference type="PROSITE-ProRule" id="PRU00176"/>
    </source>
</evidence>
<evidence type="ECO:0000256" key="1">
    <source>
        <dbReference type="ARBA" id="ARBA00004123"/>
    </source>
</evidence>
<evidence type="ECO:0000313" key="10">
    <source>
        <dbReference type="EMBL" id="CAD7285995.1"/>
    </source>
</evidence>
<dbReference type="InterPro" id="IPR035979">
    <property type="entry name" value="RBD_domain_sf"/>
</dbReference>
<comment type="subcellular location">
    <subcellularLocation>
        <location evidence="2">Cytoplasm</location>
    </subcellularLocation>
    <subcellularLocation>
        <location evidence="1">Nucleus</location>
    </subcellularLocation>
</comment>
<proteinExistence type="predicted"/>
<accession>A0A7R9C454</accession>
<dbReference type="Pfam" id="PF00076">
    <property type="entry name" value="RRM_1"/>
    <property type="match status" value="1"/>
</dbReference>
<dbReference type="GO" id="GO:0005681">
    <property type="term" value="C:spliceosomal complex"/>
    <property type="evidence" value="ECO:0007669"/>
    <property type="project" value="TreeGrafter"/>
</dbReference>
<evidence type="ECO:0000256" key="3">
    <source>
        <dbReference type="ARBA" id="ARBA00022490"/>
    </source>
</evidence>
<dbReference type="GO" id="GO:0003723">
    <property type="term" value="F:RNA binding"/>
    <property type="evidence" value="ECO:0007669"/>
    <property type="project" value="UniProtKB-UniRule"/>
</dbReference>
<feature type="domain" description="RRM" evidence="9">
    <location>
        <begin position="42"/>
        <end position="113"/>
    </location>
</feature>
<gene>
    <name evidence="10" type="ORF">NMOB1V02_LOCUS13597</name>
</gene>
<dbReference type="AlphaFoldDB" id="A0A7R9C454"/>
<evidence type="ECO:0000256" key="2">
    <source>
        <dbReference type="ARBA" id="ARBA00004496"/>
    </source>
</evidence>
<dbReference type="InterPro" id="IPR052094">
    <property type="entry name" value="Pre-mRNA-splicing_ERAD"/>
</dbReference>
<dbReference type="PANTHER" id="PTHR44313:SF1">
    <property type="entry name" value="DNAJ HOMOLOG SUBFAMILY C MEMBER 17"/>
    <property type="match status" value="1"/>
</dbReference>